<evidence type="ECO:0000313" key="2">
    <source>
        <dbReference type="EMBL" id="CUN33872.1"/>
    </source>
</evidence>
<protein>
    <submittedName>
        <fullName evidence="2">Uncharacterized protein</fullName>
    </submittedName>
</protein>
<keyword evidence="3" id="KW-1185">Reference proteome</keyword>
<dbReference type="STRING" id="187979.ERS852385_00004"/>
<dbReference type="Proteomes" id="UP000095546">
    <property type="component" value="Unassembled WGS sequence"/>
</dbReference>
<accession>A0A173W2X3</accession>
<feature type="coiled-coil region" evidence="1">
    <location>
        <begin position="105"/>
        <end position="161"/>
    </location>
</feature>
<dbReference type="EMBL" id="CYYU01000001">
    <property type="protein sequence ID" value="CUN33872.1"/>
    <property type="molecule type" value="Genomic_DNA"/>
</dbReference>
<dbReference type="AlphaFoldDB" id="A0A173W2X3"/>
<sequence length="166" mass="19485">MEENNNELLAEFTELIETIGTEVSSKISAQVSTEVASYLMTETVFPSLQKLQKEIVQMLQEMPRMNEELMQNISSMTSLNADHARQMREQKNFALSTQESQQALLDHLQQEYQVWERSMDRYQEGICQNLEIRNHALMQRLEKLEQQVDRLTITINRMESNIKSQE</sequence>
<keyword evidence="1" id="KW-0175">Coiled coil</keyword>
<evidence type="ECO:0000313" key="3">
    <source>
        <dbReference type="Proteomes" id="UP000095546"/>
    </source>
</evidence>
<name>A0A173W2X3_9FIRM</name>
<proteinExistence type="predicted"/>
<organism evidence="2 3">
    <name type="scientific">Mitsuokella jalaludinii</name>
    <dbReference type="NCBI Taxonomy" id="187979"/>
    <lineage>
        <taxon>Bacteria</taxon>
        <taxon>Bacillati</taxon>
        <taxon>Bacillota</taxon>
        <taxon>Negativicutes</taxon>
        <taxon>Selenomonadales</taxon>
        <taxon>Selenomonadaceae</taxon>
        <taxon>Mitsuokella</taxon>
    </lineage>
</organism>
<dbReference type="RefSeq" id="WP_055159830.1">
    <property type="nucleotide sequence ID" value="NZ_CABIWZ010000001.1"/>
</dbReference>
<reference evidence="2 3" key="1">
    <citation type="submission" date="2015-09" db="EMBL/GenBank/DDBJ databases">
        <authorList>
            <consortium name="Pathogen Informatics"/>
        </authorList>
    </citation>
    <scope>NUCLEOTIDE SEQUENCE [LARGE SCALE GENOMIC DNA]</scope>
    <source>
        <strain evidence="2 3">2789STDY5608828</strain>
    </source>
</reference>
<gene>
    <name evidence="2" type="ORF">ERS852385_00004</name>
</gene>
<evidence type="ECO:0000256" key="1">
    <source>
        <dbReference type="SAM" id="Coils"/>
    </source>
</evidence>